<keyword evidence="2" id="KW-1185">Reference proteome</keyword>
<evidence type="ECO:0000313" key="2">
    <source>
        <dbReference type="Proteomes" id="UP000298337"/>
    </source>
</evidence>
<dbReference type="OrthoDB" id="868154at2"/>
<dbReference type="EMBL" id="SRLA01000001">
    <property type="protein sequence ID" value="TGE10071.1"/>
    <property type="molecule type" value="Genomic_DNA"/>
</dbReference>
<dbReference type="Proteomes" id="UP000298337">
    <property type="component" value="Unassembled WGS sequence"/>
</dbReference>
<comment type="caution">
    <text evidence="1">The sequence shown here is derived from an EMBL/GenBank/DDBJ whole genome shotgun (WGS) entry which is preliminary data.</text>
</comment>
<proteinExistence type="predicted"/>
<protein>
    <submittedName>
        <fullName evidence="1">Uncharacterized protein</fullName>
    </submittedName>
</protein>
<dbReference type="AlphaFoldDB" id="A0A4Z0PCT9"/>
<reference evidence="1 2" key="1">
    <citation type="submission" date="2019-04" db="EMBL/GenBank/DDBJ databases">
        <authorList>
            <person name="Feng G."/>
            <person name="Zhang J."/>
            <person name="Zhu H."/>
        </authorList>
    </citation>
    <scope>NUCLEOTIDE SEQUENCE [LARGE SCALE GENOMIC DNA]</scope>
    <source>
        <strain evidence="1 2">92R-1</strain>
    </source>
</reference>
<gene>
    <name evidence="1" type="ORF">EU556_04420</name>
</gene>
<accession>A0A4Z0PCT9</accession>
<organism evidence="1 2">
    <name type="scientific">Hymenobacter fodinae</name>
    <dbReference type="NCBI Taxonomy" id="2510796"/>
    <lineage>
        <taxon>Bacteria</taxon>
        <taxon>Pseudomonadati</taxon>
        <taxon>Bacteroidota</taxon>
        <taxon>Cytophagia</taxon>
        <taxon>Cytophagales</taxon>
        <taxon>Hymenobacteraceae</taxon>
        <taxon>Hymenobacter</taxon>
    </lineage>
</organism>
<name>A0A4Z0PCT9_9BACT</name>
<dbReference type="RefSeq" id="WP_135431365.1">
    <property type="nucleotide sequence ID" value="NZ_SRLA01000001.1"/>
</dbReference>
<evidence type="ECO:0000313" key="1">
    <source>
        <dbReference type="EMBL" id="TGE10071.1"/>
    </source>
</evidence>
<sequence>MRILYVAAVLLTFWGCESKTTTPARTAAALTTDTTRTAPVLGSYEGSIAGKYPFRLAITSQLNKTEVVGIYYYLKQQKPIRLWGTLAPNGEIWLREVDPERPDTVAAGWGPGGKARHPFAYFRLRQQPQGGLAGTWQAAKSDKQLLAQLTPYHVSGPVQKAHVSERTYFGEFTAPEFTVSDMDITEKLYWLFYIEDLSEQTLEELQEEHRNHKSGEFQGYGGVSSEVTYNDRGLLSVSLRDEYTAANVNSRFWTKVVDLRTGEGLYENEIDPAKRNAFLAACEAQLQQQLREYIRDSTSDFDSTDIAGLRSQHIGPGNPPDEMQIEANGRISFNHSVEYDMMSNFMRKMYAEQFRVSFTFAEMARYLKPNSPLRRLL</sequence>